<dbReference type="Proteomes" id="UP000261931">
    <property type="component" value="Unassembled WGS sequence"/>
</dbReference>
<proteinExistence type="predicted"/>
<keyword evidence="2" id="KW-1185">Reference proteome</keyword>
<gene>
    <name evidence="1" type="ORF">DY262_06820</name>
</gene>
<accession>A0A372EL76</accession>
<protein>
    <recommendedName>
        <fullName evidence="3">Carboxypeptidase regulatory-like domain-containing protein</fullName>
    </recommendedName>
</protein>
<evidence type="ECO:0008006" key="3">
    <source>
        <dbReference type="Google" id="ProtNLM"/>
    </source>
</evidence>
<sequence>MGLSLAQLSCGGSGGSVPPPPPSGWVVIDAPASTDTVCNELGLSGQAFISPTDWHCCGGSAVEMTAVTVTWRNETSGAAGTASQSVKTSPFVGLYGHTWSATVPLVPGTNRIAVTATDTAGLTGTARLDIRKTGPSFALSGRVLSDSGLWGLGYAESGVSVALAGPTSATALPLSGAARGDYALSCLPPGRYAVTPLSGPFGFAFQPASRTVDIVSADVGGVDFQAPAHRLAGRVSWAVSGLPSTAEWITVGAGAAALVRAVDALGAYGFVLPDGAYTVTPSDPLCLGCSYTPSQRDVQLQGADQAGLDFLRQ</sequence>
<evidence type="ECO:0000313" key="2">
    <source>
        <dbReference type="Proteomes" id="UP000261931"/>
    </source>
</evidence>
<dbReference type="EMBL" id="QVLS01000003">
    <property type="protein sequence ID" value="RFP80150.1"/>
    <property type="molecule type" value="Genomic_DNA"/>
</dbReference>
<dbReference type="AlphaFoldDB" id="A0A372EL76"/>
<organism evidence="1 2">
    <name type="scientific">Hydrogenophaga borbori</name>
    <dbReference type="NCBI Taxonomy" id="2294117"/>
    <lineage>
        <taxon>Bacteria</taxon>
        <taxon>Pseudomonadati</taxon>
        <taxon>Pseudomonadota</taxon>
        <taxon>Betaproteobacteria</taxon>
        <taxon>Burkholderiales</taxon>
        <taxon>Comamonadaceae</taxon>
        <taxon>Hydrogenophaga</taxon>
    </lineage>
</organism>
<comment type="caution">
    <text evidence="1">The sequence shown here is derived from an EMBL/GenBank/DDBJ whole genome shotgun (WGS) entry which is preliminary data.</text>
</comment>
<dbReference type="Gene3D" id="2.60.40.10">
    <property type="entry name" value="Immunoglobulins"/>
    <property type="match status" value="1"/>
</dbReference>
<name>A0A372EL76_9BURK</name>
<reference evidence="1 2" key="1">
    <citation type="submission" date="2018-08" db="EMBL/GenBank/DDBJ databases">
        <title>Hydrogenophaga sp. LA-38 isolated from sludge.</title>
        <authorList>
            <person name="Im W.-T."/>
        </authorList>
    </citation>
    <scope>NUCLEOTIDE SEQUENCE [LARGE SCALE GENOMIC DNA]</scope>
    <source>
        <strain evidence="1 2">LA-38</strain>
    </source>
</reference>
<dbReference type="InterPro" id="IPR013783">
    <property type="entry name" value="Ig-like_fold"/>
</dbReference>
<evidence type="ECO:0000313" key="1">
    <source>
        <dbReference type="EMBL" id="RFP80150.1"/>
    </source>
</evidence>